<evidence type="ECO:0000313" key="1">
    <source>
        <dbReference type="EMBL" id="SFV50557.1"/>
    </source>
</evidence>
<organism evidence="1">
    <name type="scientific">hydrothermal vent metagenome</name>
    <dbReference type="NCBI Taxonomy" id="652676"/>
    <lineage>
        <taxon>unclassified sequences</taxon>
        <taxon>metagenomes</taxon>
        <taxon>ecological metagenomes</taxon>
    </lineage>
</organism>
<dbReference type="AlphaFoldDB" id="A0A1W1BAM6"/>
<dbReference type="PANTHER" id="PTHR21174:SF0">
    <property type="entry name" value="HD PHOSPHOHYDROLASE FAMILY PROTEIN-RELATED"/>
    <property type="match status" value="1"/>
</dbReference>
<protein>
    <submittedName>
        <fullName evidence="1">Uncharacterized protein</fullName>
    </submittedName>
</protein>
<proteinExistence type="predicted"/>
<dbReference type="EMBL" id="FPHE01000006">
    <property type="protein sequence ID" value="SFV50557.1"/>
    <property type="molecule type" value="Genomic_DNA"/>
</dbReference>
<dbReference type="Gene3D" id="1.10.3210.10">
    <property type="entry name" value="Hypothetical protein af1432"/>
    <property type="match status" value="1"/>
</dbReference>
<gene>
    <name evidence="1" type="ORF">MNB_SV-12-25</name>
</gene>
<name>A0A1W1BAM6_9ZZZZ</name>
<reference evidence="1" key="1">
    <citation type="submission" date="2016-10" db="EMBL/GenBank/DDBJ databases">
        <authorList>
            <person name="de Groot N.N."/>
        </authorList>
    </citation>
    <scope>NUCLEOTIDE SEQUENCE</scope>
</reference>
<dbReference type="InterPro" id="IPR009218">
    <property type="entry name" value="HD_phosphohydro"/>
</dbReference>
<dbReference type="PIRSF" id="PIRSF035170">
    <property type="entry name" value="HD_phosphohydro"/>
    <property type="match status" value="1"/>
</dbReference>
<dbReference type="PANTHER" id="PTHR21174">
    <property type="match status" value="1"/>
</dbReference>
<accession>A0A1W1BAM6</accession>
<sequence length="202" mass="24803">MLETNFKLLSQNFSTQTELIKQLWMEIEIFHNTPTRHYHTLQHLANIDKERKKIKLNFEEDTIFQFATYYHDIIYNIESKNNEKESAILAKKRLYQLEVPNYIINEVCELINLTKMHKKIEKRVHAYFLDADLAILGASPKEYQRYIKQIREEYRVYNETIYNRGRQKVLKNFIEKKELYQTDYFRDRYEKQARENIKNEYN</sequence>
<dbReference type="SUPFAM" id="SSF109604">
    <property type="entry name" value="HD-domain/PDEase-like"/>
    <property type="match status" value="1"/>
</dbReference>